<evidence type="ECO:0000313" key="1">
    <source>
        <dbReference type="EMBL" id="KQH76623.1"/>
    </source>
</evidence>
<sequence>MMSEFWEQWAATSAAPIQCLKRRAQVAFRKERHLGLVIRRRWITFPDEINGAPVIVEMPENAPTKTCDQGRHDQCGHRLGGPHEGGILLKLSLPGFCWRCGCPCHNDPHRAGRLF</sequence>
<comment type="caution">
    <text evidence="1">The sequence shown here is derived from an EMBL/GenBank/DDBJ whole genome shotgun (WGS) entry which is preliminary data.</text>
</comment>
<gene>
    <name evidence="1" type="ORF">AO501_10560</name>
</gene>
<evidence type="ECO:0000313" key="2">
    <source>
        <dbReference type="Proteomes" id="UP000051677"/>
    </source>
</evidence>
<organism evidence="1 2">
    <name type="scientific">Mycobacterium gordonae</name>
    <dbReference type="NCBI Taxonomy" id="1778"/>
    <lineage>
        <taxon>Bacteria</taxon>
        <taxon>Bacillati</taxon>
        <taxon>Actinomycetota</taxon>
        <taxon>Actinomycetes</taxon>
        <taxon>Mycobacteriales</taxon>
        <taxon>Mycobacteriaceae</taxon>
        <taxon>Mycobacterium</taxon>
    </lineage>
</organism>
<dbReference type="OrthoDB" id="4724445at2"/>
<dbReference type="EMBL" id="LKTM01000348">
    <property type="protein sequence ID" value="KQH76623.1"/>
    <property type="molecule type" value="Genomic_DNA"/>
</dbReference>
<reference evidence="1 2" key="1">
    <citation type="submission" date="2015-10" db="EMBL/GenBank/DDBJ databases">
        <title>Mycobacterium gordonae draft genome assembly.</title>
        <authorList>
            <person name="Ustinova V."/>
            <person name="Smirnova T."/>
            <person name="Blagodatskikh K."/>
            <person name="Varlamov D."/>
            <person name="Larionova E."/>
            <person name="Chernousova L."/>
        </authorList>
    </citation>
    <scope>NUCLEOTIDE SEQUENCE [LARGE SCALE GENOMIC DNA]</scope>
    <source>
        <strain evidence="1 2">CTRI 14-8773</strain>
    </source>
</reference>
<protein>
    <submittedName>
        <fullName evidence="1">Uncharacterized protein</fullName>
    </submittedName>
</protein>
<dbReference type="Proteomes" id="UP000051677">
    <property type="component" value="Unassembled WGS sequence"/>
</dbReference>
<name>A0A0Q2M9T9_MYCGO</name>
<proteinExistence type="predicted"/>
<accession>A0A0Q2M9T9</accession>
<dbReference type="AlphaFoldDB" id="A0A0Q2M9T9"/>
<dbReference type="RefSeq" id="WP_055580459.1">
    <property type="nucleotide sequence ID" value="NZ_LKTM01000348.1"/>
</dbReference>